<protein>
    <submittedName>
        <fullName evidence="2">Uncharacterized protein</fullName>
    </submittedName>
</protein>
<dbReference type="STRING" id="537006.PRABACTJOHN_03321"/>
<dbReference type="HOGENOM" id="CLU_3293696_0_0_10"/>
<dbReference type="Proteomes" id="UP000005510">
    <property type="component" value="Unassembled WGS sequence"/>
</dbReference>
<evidence type="ECO:0000256" key="1">
    <source>
        <dbReference type="SAM" id="MobiDB-lite"/>
    </source>
</evidence>
<comment type="caution">
    <text evidence="2">The sequence shown here is derived from an EMBL/GenBank/DDBJ whole genome shotgun (WGS) entry which is preliminary data.</text>
</comment>
<feature type="compositionally biased region" description="Polar residues" evidence="1">
    <location>
        <begin position="23"/>
        <end position="40"/>
    </location>
</feature>
<accession>B7BE44</accession>
<evidence type="ECO:0000313" key="2">
    <source>
        <dbReference type="EMBL" id="EEC95325.1"/>
    </source>
</evidence>
<dbReference type="AlphaFoldDB" id="B7BE44"/>
<evidence type="ECO:0000313" key="3">
    <source>
        <dbReference type="Proteomes" id="UP000005510"/>
    </source>
</evidence>
<gene>
    <name evidence="2" type="ORF">PRABACTJOHN_03321</name>
</gene>
<reference evidence="2 3" key="2">
    <citation type="submission" date="2008-10" db="EMBL/GenBank/DDBJ databases">
        <authorList>
            <person name="Fulton L."/>
            <person name="Clifton S."/>
            <person name="Fulton B."/>
            <person name="Xu J."/>
            <person name="Minx P."/>
            <person name="Pepin K.H."/>
            <person name="Johnson M."/>
            <person name="Bhonagiri V."/>
            <person name="Nash W.E."/>
            <person name="Mardis E.R."/>
            <person name="Wilson R.K."/>
        </authorList>
    </citation>
    <scope>NUCLEOTIDE SEQUENCE [LARGE SCALE GENOMIC DNA]</scope>
    <source>
        <strain evidence="2 3">DSM 18315</strain>
    </source>
</reference>
<sequence>MHFGKADNANMSDRMTILHKRTSPLQQESEWGSSTISLLK</sequence>
<reference evidence="2 3" key="1">
    <citation type="submission" date="2008-10" db="EMBL/GenBank/DDBJ databases">
        <title>Draft genome sequence of Parabacteroides johnsonii (DSM 18315).</title>
        <authorList>
            <person name="Sudarsanam P."/>
            <person name="Ley R."/>
            <person name="Guruge J."/>
            <person name="Turnbaugh P.J."/>
            <person name="Mahowald M."/>
            <person name="Liep D."/>
            <person name="Gordon J."/>
        </authorList>
    </citation>
    <scope>NUCLEOTIDE SEQUENCE [LARGE SCALE GENOMIC DNA]</scope>
    <source>
        <strain evidence="2 3">DSM 18315</strain>
    </source>
</reference>
<proteinExistence type="predicted"/>
<dbReference type="EMBL" id="ABYH01000351">
    <property type="protein sequence ID" value="EEC95325.1"/>
    <property type="molecule type" value="Genomic_DNA"/>
</dbReference>
<organism evidence="2 3">
    <name type="scientific">Parabacteroides johnsonii DSM 18315</name>
    <dbReference type="NCBI Taxonomy" id="537006"/>
    <lineage>
        <taxon>Bacteria</taxon>
        <taxon>Pseudomonadati</taxon>
        <taxon>Bacteroidota</taxon>
        <taxon>Bacteroidia</taxon>
        <taxon>Bacteroidales</taxon>
        <taxon>Tannerellaceae</taxon>
        <taxon>Parabacteroides</taxon>
    </lineage>
</organism>
<name>B7BE44_9BACT</name>
<feature type="region of interest" description="Disordered" evidence="1">
    <location>
        <begin position="1"/>
        <end position="40"/>
    </location>
</feature>